<sequence>MAKKIISRKKKDNQLIKSRVIEIKINEKTVVYIDEWYLEELVDIVKQYPGEKYAEMINQMIINTKRKKPSFPQLNLASHRVIDKKSNFFEFPTMEDYINETWLNQEKISLLKVNSVKKMRVKFSTVGGVPHIPSYLNNLSPNNMLTFIKEKSIIFKKATILINVSGNMNWKDYRKIIRDYFKLYDFESLSLGNISKTTENKIDYYRISIVKIRNGVNVNGQGLMFESADFLRRMMFMIYEIDPTNQYWNAYGNTIYNKDIQKLKEAEPYFTTILERYLNPSLILVE</sequence>
<proteinExistence type="predicted"/>
<evidence type="ECO:0000313" key="2">
    <source>
        <dbReference type="Proteomes" id="UP000002522"/>
    </source>
</evidence>
<dbReference type="STRING" id="272633.gene:10731696"/>
<protein>
    <submittedName>
        <fullName evidence="1">Uncharacterized protein</fullName>
    </submittedName>
</protein>
<gene>
    <name evidence="1" type="ordered locus">MYPE5790</name>
</gene>
<dbReference type="AlphaFoldDB" id="Q8EVI5"/>
<dbReference type="Proteomes" id="UP000002522">
    <property type="component" value="Chromosome"/>
</dbReference>
<organism evidence="1 2">
    <name type="scientific">Malacoplasma penetrans (strain HF-2)</name>
    <name type="common">Mycoplasma penetrans</name>
    <dbReference type="NCBI Taxonomy" id="272633"/>
    <lineage>
        <taxon>Bacteria</taxon>
        <taxon>Bacillati</taxon>
        <taxon>Mycoplasmatota</taxon>
        <taxon>Mycoplasmoidales</taxon>
        <taxon>Mycoplasmoidaceae</taxon>
        <taxon>Malacoplasma</taxon>
    </lineage>
</organism>
<evidence type="ECO:0000313" key="1">
    <source>
        <dbReference type="EMBL" id="BAC44369.1"/>
    </source>
</evidence>
<accession>Q8EVI5</accession>
<name>Q8EVI5_MALP2</name>
<reference evidence="1 2" key="1">
    <citation type="journal article" date="2002" name="Nucleic Acids Res.">
        <title>The complete genomic sequence of Mycoplasma penetrans, an intracellular bacterial pathogen in humans.</title>
        <authorList>
            <person name="Sasaki Y."/>
            <person name="Ishikawa J."/>
            <person name="Yamashita A."/>
            <person name="Oshima K."/>
            <person name="Kenri T."/>
            <person name="Furuya K."/>
            <person name="Yoshino C."/>
            <person name="Horino A."/>
            <person name="Shiba T."/>
            <person name="Sasaki T."/>
            <person name="Hattori M."/>
        </authorList>
    </citation>
    <scope>NUCLEOTIDE SEQUENCE [LARGE SCALE GENOMIC DNA]</scope>
    <source>
        <strain evidence="1 2">HF-2</strain>
    </source>
</reference>
<dbReference type="eggNOG" id="ENOG5032F69">
    <property type="taxonomic scope" value="Bacteria"/>
</dbReference>
<keyword evidence="2" id="KW-1185">Reference proteome</keyword>
<dbReference type="HOGENOM" id="CLU_972609_0_0_14"/>
<dbReference type="RefSeq" id="WP_011077401.1">
    <property type="nucleotide sequence ID" value="NC_004432.1"/>
</dbReference>
<dbReference type="InParanoid" id="Q8EVI5"/>
<dbReference type="KEGG" id="mpe:MYPE5790"/>
<dbReference type="EMBL" id="BA000026">
    <property type="protein sequence ID" value="BAC44369.1"/>
    <property type="molecule type" value="Genomic_DNA"/>
</dbReference>